<name>A0A9D7S666_9BACT</name>
<dbReference type="Proteomes" id="UP000808349">
    <property type="component" value="Unassembled WGS sequence"/>
</dbReference>
<dbReference type="PANTHER" id="PTHR10545">
    <property type="entry name" value="DIAMINE N-ACETYLTRANSFERASE"/>
    <property type="match status" value="1"/>
</dbReference>
<keyword evidence="3" id="KW-0012">Acyltransferase</keyword>
<feature type="domain" description="N-acetyltransferase" evidence="4">
    <location>
        <begin position="3"/>
        <end position="146"/>
    </location>
</feature>
<protein>
    <submittedName>
        <fullName evidence="5">GNAT family N-acetyltransferase</fullName>
    </submittedName>
</protein>
<evidence type="ECO:0000256" key="3">
    <source>
        <dbReference type="ARBA" id="ARBA00023315"/>
    </source>
</evidence>
<dbReference type="CDD" id="cd04301">
    <property type="entry name" value="NAT_SF"/>
    <property type="match status" value="1"/>
</dbReference>
<accession>A0A9D7S666</accession>
<dbReference type="Pfam" id="PF00583">
    <property type="entry name" value="Acetyltransf_1"/>
    <property type="match status" value="1"/>
</dbReference>
<reference evidence="5 6" key="1">
    <citation type="submission" date="2020-10" db="EMBL/GenBank/DDBJ databases">
        <title>Connecting structure to function with the recovery of over 1000 high-quality activated sludge metagenome-assembled genomes encoding full-length rRNA genes using long-read sequencing.</title>
        <authorList>
            <person name="Singleton C.M."/>
            <person name="Petriglieri F."/>
            <person name="Kristensen J.M."/>
            <person name="Kirkegaard R.H."/>
            <person name="Michaelsen T.Y."/>
            <person name="Andersen M.H."/>
            <person name="Karst S.M."/>
            <person name="Dueholm M.S."/>
            <person name="Nielsen P.H."/>
            <person name="Albertsen M."/>
        </authorList>
    </citation>
    <scope>NUCLEOTIDE SEQUENCE [LARGE SCALE GENOMIC DNA]</scope>
    <source>
        <strain evidence="5">Ribe_18-Q3-R11-54_BAT3C.373</strain>
    </source>
</reference>
<organism evidence="5 6">
    <name type="scientific">Candidatus Defluviibacterium haderslevense</name>
    <dbReference type="NCBI Taxonomy" id="2981993"/>
    <lineage>
        <taxon>Bacteria</taxon>
        <taxon>Pseudomonadati</taxon>
        <taxon>Bacteroidota</taxon>
        <taxon>Saprospiria</taxon>
        <taxon>Saprospirales</taxon>
        <taxon>Saprospiraceae</taxon>
        <taxon>Candidatus Defluviibacterium</taxon>
    </lineage>
</organism>
<evidence type="ECO:0000256" key="2">
    <source>
        <dbReference type="ARBA" id="ARBA00022679"/>
    </source>
</evidence>
<dbReference type="SUPFAM" id="SSF55729">
    <property type="entry name" value="Acyl-CoA N-acyltransferases (Nat)"/>
    <property type="match status" value="1"/>
</dbReference>
<dbReference type="EMBL" id="JADKFW010000004">
    <property type="protein sequence ID" value="MBK9716101.1"/>
    <property type="molecule type" value="Genomic_DNA"/>
</dbReference>
<proteinExistence type="inferred from homology"/>
<evidence type="ECO:0000313" key="6">
    <source>
        <dbReference type="Proteomes" id="UP000808349"/>
    </source>
</evidence>
<comment type="caution">
    <text evidence="5">The sequence shown here is derived from an EMBL/GenBank/DDBJ whole genome shotgun (WGS) entry which is preliminary data.</text>
</comment>
<dbReference type="GO" id="GO:0008080">
    <property type="term" value="F:N-acetyltransferase activity"/>
    <property type="evidence" value="ECO:0007669"/>
    <property type="project" value="UniProtKB-ARBA"/>
</dbReference>
<dbReference type="FunFam" id="3.40.630.30:FF:000064">
    <property type="entry name" value="GNAT family acetyltransferase"/>
    <property type="match status" value="1"/>
</dbReference>
<dbReference type="PROSITE" id="PS51186">
    <property type="entry name" value="GNAT"/>
    <property type="match status" value="1"/>
</dbReference>
<evidence type="ECO:0000256" key="1">
    <source>
        <dbReference type="ARBA" id="ARBA00008694"/>
    </source>
</evidence>
<dbReference type="PANTHER" id="PTHR10545:SF29">
    <property type="entry name" value="GH14572P-RELATED"/>
    <property type="match status" value="1"/>
</dbReference>
<dbReference type="PIRSF" id="PIRSF037663">
    <property type="entry name" value="Acetyltransf_GNAT_prd"/>
    <property type="match status" value="1"/>
</dbReference>
<dbReference type="InterPro" id="IPR016181">
    <property type="entry name" value="Acyl_CoA_acyltransferase"/>
</dbReference>
<dbReference type="InterPro" id="IPR000182">
    <property type="entry name" value="GNAT_dom"/>
</dbReference>
<evidence type="ECO:0000313" key="5">
    <source>
        <dbReference type="EMBL" id="MBK9716101.1"/>
    </source>
</evidence>
<dbReference type="AlphaFoldDB" id="A0A9D7S666"/>
<dbReference type="InterPro" id="IPR017255">
    <property type="entry name" value="AcTrfase_GNAT_prd"/>
</dbReference>
<comment type="similarity">
    <text evidence="1">Belongs to the acetyltransferase family.</text>
</comment>
<dbReference type="Gene3D" id="3.40.630.30">
    <property type="match status" value="1"/>
</dbReference>
<evidence type="ECO:0000259" key="4">
    <source>
        <dbReference type="PROSITE" id="PS51186"/>
    </source>
</evidence>
<sequence>MTIEIRKAEIVEFDKVFDLIKEFALYIKTPDSVLTTVDQMIEDKEHFTCLIALVKDQIVGFSTYFTAYYSWSGKAIYLDDLYVMQNYRGLGIGSMLFERVLEIAKNEHCKKVKWQVSNWNSKAIEFYLKRGAKIDEVEINCELSHF</sequence>
<keyword evidence="2" id="KW-0808">Transferase</keyword>
<dbReference type="InterPro" id="IPR051016">
    <property type="entry name" value="Diverse_Substrate_AcTransf"/>
</dbReference>
<gene>
    <name evidence="5" type="ORF">IPO85_00980</name>
</gene>